<dbReference type="RefSeq" id="WP_075010139.1">
    <property type="nucleotide sequence ID" value="NZ_FOAP01000022.1"/>
</dbReference>
<dbReference type="AlphaFoldDB" id="A0A1H8AZI3"/>
<dbReference type="EMBL" id="FOAP01000022">
    <property type="protein sequence ID" value="SEM76150.1"/>
    <property type="molecule type" value="Genomic_DNA"/>
</dbReference>
<organism evidence="1 2">
    <name type="scientific">Stigmatella aurantiaca</name>
    <dbReference type="NCBI Taxonomy" id="41"/>
    <lineage>
        <taxon>Bacteria</taxon>
        <taxon>Pseudomonadati</taxon>
        <taxon>Myxococcota</taxon>
        <taxon>Myxococcia</taxon>
        <taxon>Myxococcales</taxon>
        <taxon>Cystobacterineae</taxon>
        <taxon>Archangiaceae</taxon>
        <taxon>Stigmatella</taxon>
    </lineage>
</organism>
<evidence type="ECO:0000313" key="2">
    <source>
        <dbReference type="Proteomes" id="UP000182719"/>
    </source>
</evidence>
<sequence length="604" mass="65397">MRGYVAAVGLLGALCASGCGFMDKHFRKVTYVQGSMGEHLNHRFKTLVQQCRVVPSSEKVKPGDYEGRNFLPNNFAMTQQELDVIPITQSWHSSLLFLYPFTEDERQAYIAHASAPRAGVPALNELHLLTEQDVVTEELAFDILPRSTPGIDAILYRQSCATYVSANSGGGISLPLASVQSALDAQLSSGGRASLATGFFESPFADMLDGGGARSVYARMLLWERYRRSPELLSGPAYVLKAFKGAVLLGAAAQTTGTKLSIDASVGGGTGVLSGRLSSASRYEGSSEYSEESFKTLIPSLNESAFRPLEDPKAIQAAFRTLYTPTGLEPPERLTSGKVHEHRFTLAGIPSTMCLARWEVSGVTPALYEGLPSVLGLPSVNTTQGVPQCTFVVRGMPKNSFIVVSGPPAIRYTLTSDLAITVGGERVALSFTPENLQFQSNPNPQWTPRFASLVPTPEPSGALVRWKWEVPFDLNDVGNPIDRQREMAVQAEVLKCPGGRDVPVEARVSRDEVTQQYTLSLRSTQTVKPPSGGLVTEPCELLARLDFPVVEGGVAPRERRLVLDVPKADEQVDKASLESLSNLINRLGAEQLLRQCTQGVAPQK</sequence>
<evidence type="ECO:0000313" key="1">
    <source>
        <dbReference type="EMBL" id="SEM76150.1"/>
    </source>
</evidence>
<dbReference type="OrthoDB" id="9893712at2"/>
<protein>
    <submittedName>
        <fullName evidence="1">Uncharacterized protein</fullName>
    </submittedName>
</protein>
<proteinExistence type="predicted"/>
<gene>
    <name evidence="1" type="ORF">SAMN05444354_122122</name>
</gene>
<name>A0A1H8AZI3_STIAU</name>
<keyword evidence="2" id="KW-1185">Reference proteome</keyword>
<dbReference type="Proteomes" id="UP000182719">
    <property type="component" value="Unassembled WGS sequence"/>
</dbReference>
<accession>A0A1H8AZI3</accession>
<reference evidence="2" key="1">
    <citation type="submission" date="2016-10" db="EMBL/GenBank/DDBJ databases">
        <authorList>
            <person name="Varghese N."/>
            <person name="Submissions S."/>
        </authorList>
    </citation>
    <scope>NUCLEOTIDE SEQUENCE [LARGE SCALE GENOMIC DNA]</scope>
    <source>
        <strain evidence="2">DSM 17044</strain>
    </source>
</reference>